<name>A0A2U1LF40_ARTAN</name>
<organism evidence="2 3">
    <name type="scientific">Artemisia annua</name>
    <name type="common">Sweet wormwood</name>
    <dbReference type="NCBI Taxonomy" id="35608"/>
    <lineage>
        <taxon>Eukaryota</taxon>
        <taxon>Viridiplantae</taxon>
        <taxon>Streptophyta</taxon>
        <taxon>Embryophyta</taxon>
        <taxon>Tracheophyta</taxon>
        <taxon>Spermatophyta</taxon>
        <taxon>Magnoliopsida</taxon>
        <taxon>eudicotyledons</taxon>
        <taxon>Gunneridae</taxon>
        <taxon>Pentapetalae</taxon>
        <taxon>asterids</taxon>
        <taxon>campanulids</taxon>
        <taxon>Asterales</taxon>
        <taxon>Asteraceae</taxon>
        <taxon>Asteroideae</taxon>
        <taxon>Anthemideae</taxon>
        <taxon>Artemisiinae</taxon>
        <taxon>Artemisia</taxon>
    </lineage>
</organism>
<proteinExistence type="predicted"/>
<dbReference type="Pfam" id="PF14223">
    <property type="entry name" value="Retrotran_gag_2"/>
    <property type="match status" value="1"/>
</dbReference>
<dbReference type="Pfam" id="PF22936">
    <property type="entry name" value="Pol_BBD"/>
    <property type="match status" value="1"/>
</dbReference>
<feature type="domain" description="Retrovirus-related Pol polyprotein from transposon TNT 1-94-like beta-barrel" evidence="1">
    <location>
        <begin position="153"/>
        <end position="230"/>
    </location>
</feature>
<dbReference type="OrthoDB" id="1909174at2759"/>
<dbReference type="AlphaFoldDB" id="A0A2U1LF40"/>
<accession>A0A2U1LF40</accession>
<protein>
    <recommendedName>
        <fullName evidence="1">Retrovirus-related Pol polyprotein from transposon TNT 1-94-like beta-barrel domain-containing protein</fullName>
    </recommendedName>
</protein>
<dbReference type="PANTHER" id="PTHR47592:SF27">
    <property type="entry name" value="OS08G0421700 PROTEIN"/>
    <property type="match status" value="1"/>
</dbReference>
<evidence type="ECO:0000313" key="2">
    <source>
        <dbReference type="EMBL" id="PWA47627.1"/>
    </source>
</evidence>
<reference evidence="2 3" key="1">
    <citation type="journal article" date="2018" name="Mol. Plant">
        <title>The genome of Artemisia annua provides insight into the evolution of Asteraceae family and artemisinin biosynthesis.</title>
        <authorList>
            <person name="Shen Q."/>
            <person name="Zhang L."/>
            <person name="Liao Z."/>
            <person name="Wang S."/>
            <person name="Yan T."/>
            <person name="Shi P."/>
            <person name="Liu M."/>
            <person name="Fu X."/>
            <person name="Pan Q."/>
            <person name="Wang Y."/>
            <person name="Lv Z."/>
            <person name="Lu X."/>
            <person name="Zhang F."/>
            <person name="Jiang W."/>
            <person name="Ma Y."/>
            <person name="Chen M."/>
            <person name="Hao X."/>
            <person name="Li L."/>
            <person name="Tang Y."/>
            <person name="Lv G."/>
            <person name="Zhou Y."/>
            <person name="Sun X."/>
            <person name="Brodelius P.E."/>
            <person name="Rose J.K.C."/>
            <person name="Tang K."/>
        </authorList>
    </citation>
    <scope>NUCLEOTIDE SEQUENCE [LARGE SCALE GENOMIC DNA]</scope>
    <source>
        <strain evidence="3">cv. Huhao1</strain>
        <tissue evidence="2">Leaf</tissue>
    </source>
</reference>
<evidence type="ECO:0000259" key="1">
    <source>
        <dbReference type="Pfam" id="PF22936"/>
    </source>
</evidence>
<dbReference type="PANTHER" id="PTHR47592">
    <property type="entry name" value="PBF68 PROTEIN"/>
    <property type="match status" value="1"/>
</dbReference>
<dbReference type="EMBL" id="PKPP01009720">
    <property type="protein sequence ID" value="PWA47627.1"/>
    <property type="molecule type" value="Genomic_DNA"/>
</dbReference>
<keyword evidence="3" id="KW-1185">Reference proteome</keyword>
<sequence length="307" mass="35543">MLSSMRNDLMLRFVRYRTAKEVWEAVKLQFGGTSTTRLHSLNLRFDGYTKRHDHSMRQHLIIMSNMIAELNTTGRELTDEEEVQAVIKSLTKKWNDMKLNLTHNGNIKTFDDVSRHLELEEDRLGSEQNDIEAYVAESSWRKKFNFKRNKGKGVTYHITRDRAAFVDYRRIPRGSKYIYIRNDTKAEAFGIATCKLKMRGGRTLYLHDVLYAPDVRRSLVSVLVLLNLGYKLVFDDRCVDLYLGITYYGTGHIMDGFMVLDTVNNNCKVNTNCFSYVASSSSNVSDDAITWHARLGQVQFQVIPLLR</sequence>
<comment type="caution">
    <text evidence="2">The sequence shown here is derived from an EMBL/GenBank/DDBJ whole genome shotgun (WGS) entry which is preliminary data.</text>
</comment>
<dbReference type="InterPro" id="IPR054722">
    <property type="entry name" value="PolX-like_BBD"/>
</dbReference>
<gene>
    <name evidence="2" type="ORF">CTI12_AA497560</name>
</gene>
<dbReference type="Proteomes" id="UP000245207">
    <property type="component" value="Unassembled WGS sequence"/>
</dbReference>
<evidence type="ECO:0000313" key="3">
    <source>
        <dbReference type="Proteomes" id="UP000245207"/>
    </source>
</evidence>